<evidence type="ECO:0000313" key="1">
    <source>
        <dbReference type="EMBL" id="KAF1756018.1"/>
    </source>
</evidence>
<evidence type="ECO:0008006" key="3">
    <source>
        <dbReference type="Google" id="ProtNLM"/>
    </source>
</evidence>
<dbReference type="CTD" id="9800541"/>
<name>A0A6A5GL14_CAERE</name>
<dbReference type="GeneID" id="9800541"/>
<dbReference type="KEGG" id="crq:GCK72_012471"/>
<proteinExistence type="predicted"/>
<sequence length="184" mass="20713">MLAAAVPNWRHGDLERLNEVLQALGPRDIYVPAPGGDVRIIPSGIIQIAKENSMLSFGPPNAKRTVATHFWKRYGLITHNAEDRMVYVMAQSGNYYPAEHVQVLPVDEGRLCWSIVICRIGSDEGDYEKVRQEVENMKGYIPKFLVVFSQRNFQKTFTSEATIVMQPFGSKLAQPGSAERTNIF</sequence>
<protein>
    <recommendedName>
        <fullName evidence="3">PAZ domain-containing protein</fullName>
    </recommendedName>
</protein>
<gene>
    <name evidence="1" type="ORF">GCK72_012471</name>
</gene>
<evidence type="ECO:0000313" key="2">
    <source>
        <dbReference type="Proteomes" id="UP000483820"/>
    </source>
</evidence>
<organism evidence="1 2">
    <name type="scientific">Caenorhabditis remanei</name>
    <name type="common">Caenorhabditis vulgaris</name>
    <dbReference type="NCBI Taxonomy" id="31234"/>
    <lineage>
        <taxon>Eukaryota</taxon>
        <taxon>Metazoa</taxon>
        <taxon>Ecdysozoa</taxon>
        <taxon>Nematoda</taxon>
        <taxon>Chromadorea</taxon>
        <taxon>Rhabditida</taxon>
        <taxon>Rhabditina</taxon>
        <taxon>Rhabditomorpha</taxon>
        <taxon>Rhabditoidea</taxon>
        <taxon>Rhabditidae</taxon>
        <taxon>Peloderinae</taxon>
        <taxon>Caenorhabditis</taxon>
    </lineage>
</organism>
<comment type="caution">
    <text evidence="1">The sequence shown here is derived from an EMBL/GenBank/DDBJ whole genome shotgun (WGS) entry which is preliminary data.</text>
</comment>
<dbReference type="AlphaFoldDB" id="A0A6A5GL14"/>
<dbReference type="Proteomes" id="UP000483820">
    <property type="component" value="Chromosome IV"/>
</dbReference>
<accession>A0A6A5GL14</accession>
<dbReference type="EMBL" id="WUAV01000004">
    <property type="protein sequence ID" value="KAF1756018.1"/>
    <property type="molecule type" value="Genomic_DNA"/>
</dbReference>
<reference evidence="1 2" key="1">
    <citation type="submission" date="2019-12" db="EMBL/GenBank/DDBJ databases">
        <title>Chromosome-level assembly of the Caenorhabditis remanei genome.</title>
        <authorList>
            <person name="Teterina A.A."/>
            <person name="Willis J.H."/>
            <person name="Phillips P.C."/>
        </authorList>
    </citation>
    <scope>NUCLEOTIDE SEQUENCE [LARGE SCALE GENOMIC DNA]</scope>
    <source>
        <strain evidence="1 2">PX506</strain>
        <tissue evidence="1">Whole organism</tissue>
    </source>
</reference>
<dbReference type="RefSeq" id="XP_053583912.1">
    <property type="nucleotide sequence ID" value="XM_053729140.1"/>
</dbReference>